<evidence type="ECO:0000256" key="2">
    <source>
        <dbReference type="ARBA" id="ARBA00022448"/>
    </source>
</evidence>
<gene>
    <name evidence="9" type="primary">trxA</name>
    <name evidence="9" type="ORF">GWK41_04215</name>
</gene>
<dbReference type="PROSITE" id="PS50005">
    <property type="entry name" value="TPR"/>
    <property type="match status" value="1"/>
</dbReference>
<name>A0ABS1GHB1_9AQUI</name>
<dbReference type="InterPro" id="IPR017937">
    <property type="entry name" value="Thioredoxin_CS"/>
</dbReference>
<dbReference type="InterPro" id="IPR036249">
    <property type="entry name" value="Thioredoxin-like_sf"/>
</dbReference>
<dbReference type="InterPro" id="IPR011990">
    <property type="entry name" value="TPR-like_helical_dom_sf"/>
</dbReference>
<dbReference type="SMART" id="SM00028">
    <property type="entry name" value="TPR"/>
    <property type="match status" value="2"/>
</dbReference>
<evidence type="ECO:0000256" key="7">
    <source>
        <dbReference type="PROSITE-ProRule" id="PRU00339"/>
    </source>
</evidence>
<reference evidence="9 10" key="1">
    <citation type="journal article" date="2021" name="Syst. Appl. Microbiol.">
        <title>Persephonella atlantica sp. nov.: How to adapt to physico-chemical gradients in high temperature hydrothermal habitats.</title>
        <authorList>
            <person name="Francois D.X."/>
            <person name="Godfroy A."/>
            <person name="Mathien C."/>
            <person name="Aube J."/>
            <person name="Cathalot C."/>
            <person name="Lesongeur F."/>
            <person name="L'Haridon S."/>
            <person name="Philippon X."/>
            <person name="Roussel E.G."/>
        </authorList>
    </citation>
    <scope>NUCLEOTIDE SEQUENCE [LARGE SCALE GENOMIC DNA]</scope>
    <source>
        <strain evidence="9 10">MO1340</strain>
    </source>
</reference>
<sequence>MIYDVTDENFEEIVVEKSYQKPVVIDFWAPWCGPCRVLKPLLEKLANEYGFILAKINTDENPHIAQEFGVSGIPDVRIFINGKEVDRFVGALPEPKIREIISKYVKSEADQLLQQAKMEFMAGNIGKAEEIYEKLLSEYPENKKITLEAAQFYIKQGRLDRAEELLSSIKEYHKEYFSKAQALKELIQFKKWCEELQIENELDRLLKEGSCYALNENYREALEKFLKIVQLDKKYRDEAGRKSMVAVFNLLGEGNPLTKEFRKKLAMWLY</sequence>
<evidence type="ECO:0000256" key="1">
    <source>
        <dbReference type="ARBA" id="ARBA00008987"/>
    </source>
</evidence>
<dbReference type="Gene3D" id="3.40.30.10">
    <property type="entry name" value="Glutaredoxin"/>
    <property type="match status" value="1"/>
</dbReference>
<comment type="caution">
    <text evidence="9">The sequence shown here is derived from an EMBL/GenBank/DDBJ whole genome shotgun (WGS) entry which is preliminary data.</text>
</comment>
<dbReference type="PANTHER" id="PTHR45663">
    <property type="entry name" value="GEO12009P1"/>
    <property type="match status" value="1"/>
</dbReference>
<keyword evidence="7" id="KW-0802">TPR repeat</keyword>
<dbReference type="SUPFAM" id="SSF52833">
    <property type="entry name" value="Thioredoxin-like"/>
    <property type="match status" value="1"/>
</dbReference>
<proteinExistence type="inferred from homology"/>
<dbReference type="EMBL" id="JAACYA010000001">
    <property type="protein sequence ID" value="MBK3332270.1"/>
    <property type="molecule type" value="Genomic_DNA"/>
</dbReference>
<accession>A0ABS1GHB1</accession>
<comment type="similarity">
    <text evidence="1">Belongs to the thioredoxin family.</text>
</comment>
<feature type="domain" description="Thioredoxin" evidence="8">
    <location>
        <begin position="1"/>
        <end position="106"/>
    </location>
</feature>
<keyword evidence="4" id="KW-1015">Disulfide bond</keyword>
<dbReference type="Proteomes" id="UP000772812">
    <property type="component" value="Unassembled WGS sequence"/>
</dbReference>
<evidence type="ECO:0000313" key="10">
    <source>
        <dbReference type="Proteomes" id="UP000772812"/>
    </source>
</evidence>
<dbReference type="PANTHER" id="PTHR45663:SF11">
    <property type="entry name" value="GEO12009P1"/>
    <property type="match status" value="1"/>
</dbReference>
<evidence type="ECO:0000256" key="5">
    <source>
        <dbReference type="ARBA" id="ARBA00023284"/>
    </source>
</evidence>
<dbReference type="InterPro" id="IPR005746">
    <property type="entry name" value="Thioredoxin"/>
</dbReference>
<dbReference type="Pfam" id="PF14559">
    <property type="entry name" value="TPR_19"/>
    <property type="match status" value="1"/>
</dbReference>
<evidence type="ECO:0000256" key="6">
    <source>
        <dbReference type="NCBIfam" id="TIGR01068"/>
    </source>
</evidence>
<keyword evidence="3" id="KW-0249">Electron transport</keyword>
<protein>
    <recommendedName>
        <fullName evidence="6">Thioredoxin</fullName>
    </recommendedName>
</protein>
<dbReference type="NCBIfam" id="TIGR01068">
    <property type="entry name" value="thioredoxin"/>
    <property type="match status" value="1"/>
</dbReference>
<dbReference type="PROSITE" id="PS51352">
    <property type="entry name" value="THIOREDOXIN_2"/>
    <property type="match status" value="1"/>
</dbReference>
<evidence type="ECO:0000259" key="8">
    <source>
        <dbReference type="PROSITE" id="PS51352"/>
    </source>
</evidence>
<keyword evidence="5" id="KW-0676">Redox-active center</keyword>
<evidence type="ECO:0000313" key="9">
    <source>
        <dbReference type="EMBL" id="MBK3332270.1"/>
    </source>
</evidence>
<evidence type="ECO:0000256" key="4">
    <source>
        <dbReference type="ARBA" id="ARBA00023157"/>
    </source>
</evidence>
<dbReference type="Pfam" id="PF00085">
    <property type="entry name" value="Thioredoxin"/>
    <property type="match status" value="1"/>
</dbReference>
<evidence type="ECO:0000256" key="3">
    <source>
        <dbReference type="ARBA" id="ARBA00022982"/>
    </source>
</evidence>
<dbReference type="CDD" id="cd02956">
    <property type="entry name" value="ybbN"/>
    <property type="match status" value="1"/>
</dbReference>
<dbReference type="PRINTS" id="PR00421">
    <property type="entry name" value="THIOREDOXIN"/>
</dbReference>
<feature type="repeat" description="TPR" evidence="7">
    <location>
        <begin position="202"/>
        <end position="235"/>
    </location>
</feature>
<dbReference type="InterPro" id="IPR013766">
    <property type="entry name" value="Thioredoxin_domain"/>
</dbReference>
<organism evidence="9 10">
    <name type="scientific">Persephonella atlantica</name>
    <dbReference type="NCBI Taxonomy" id="2699429"/>
    <lineage>
        <taxon>Bacteria</taxon>
        <taxon>Pseudomonadati</taxon>
        <taxon>Aquificota</taxon>
        <taxon>Aquificia</taxon>
        <taxon>Aquificales</taxon>
        <taxon>Hydrogenothermaceae</taxon>
        <taxon>Persephonella</taxon>
    </lineage>
</organism>
<dbReference type="Gene3D" id="1.25.40.10">
    <property type="entry name" value="Tetratricopeptide repeat domain"/>
    <property type="match status" value="2"/>
</dbReference>
<dbReference type="SUPFAM" id="SSF48452">
    <property type="entry name" value="TPR-like"/>
    <property type="match status" value="1"/>
</dbReference>
<dbReference type="PROSITE" id="PS00194">
    <property type="entry name" value="THIOREDOXIN_1"/>
    <property type="match status" value="1"/>
</dbReference>
<dbReference type="Pfam" id="PF14561">
    <property type="entry name" value="TPR_20"/>
    <property type="match status" value="1"/>
</dbReference>
<keyword evidence="2" id="KW-0813">Transport</keyword>
<keyword evidence="10" id="KW-1185">Reference proteome</keyword>
<dbReference type="InterPro" id="IPR019734">
    <property type="entry name" value="TPR_rpt"/>
</dbReference>